<keyword evidence="3" id="KW-1185">Reference proteome</keyword>
<dbReference type="InterPro" id="IPR008964">
    <property type="entry name" value="Invasin/intimin_cell_adhesion"/>
</dbReference>
<dbReference type="SUPFAM" id="SSF49373">
    <property type="entry name" value="Invasin/intimin cell-adhesion fragments"/>
    <property type="match status" value="2"/>
</dbReference>
<sequence>MSICTWDPNNKSTNTTLSDGDLTAYLPNQSALVLGTIGHSKGKYYFELIQTVGIRLFMGIANENLTRSNIDLNGRYFFAYNGKKYPGANNYAESFGVGDCAGIAVDIDNGTLELFKNGVSQGIAFSDIKDLGTTIYPFVSNGTDVYGAATVTANFGATPFQYPVEGFLAWNNDGEEAENPLELHIVLEVDEQIQLIGNVLPEMAGDPNLEWSSNLSSVASVDSTGMVTAHAEGYTHIKVKTINGEWNDFARVKVVAKGEGDKYRLSILLKTGESCLLESVFNLEDSAEGVVWTSGTPEVAAVDPSNTVQTRVTALSKGLTLVTVQTIDGSKQDQIYVTVIE</sequence>
<dbReference type="Proteomes" id="UP000214880">
    <property type="component" value="Unassembled WGS sequence"/>
</dbReference>
<dbReference type="InterPro" id="IPR050672">
    <property type="entry name" value="FBXO45-Fsn/SPSB_families"/>
</dbReference>
<dbReference type="PANTHER" id="PTHR12245">
    <property type="entry name" value="SPRY DOMAIN CONTAINING SOCS BOX PROTEIN"/>
    <property type="match status" value="1"/>
</dbReference>
<dbReference type="InterPro" id="IPR013320">
    <property type="entry name" value="ConA-like_dom_sf"/>
</dbReference>
<dbReference type="Gene3D" id="2.60.120.920">
    <property type="match status" value="1"/>
</dbReference>
<evidence type="ECO:0000259" key="1">
    <source>
        <dbReference type="PROSITE" id="PS50188"/>
    </source>
</evidence>
<dbReference type="STRING" id="146817.SAMN04488502_11241"/>
<dbReference type="Gene3D" id="2.60.40.1080">
    <property type="match status" value="2"/>
</dbReference>
<dbReference type="OrthoDB" id="1682307at2"/>
<protein>
    <submittedName>
        <fullName evidence="2">SPRY domain-containing protein</fullName>
    </submittedName>
</protein>
<dbReference type="RefSeq" id="WP_092074738.1">
    <property type="nucleotide sequence ID" value="NZ_FNHB01000012.1"/>
</dbReference>
<dbReference type="EMBL" id="FNHB01000012">
    <property type="protein sequence ID" value="SDN11601.1"/>
    <property type="molecule type" value="Genomic_DNA"/>
</dbReference>
<reference evidence="2 3" key="1">
    <citation type="submission" date="2016-10" db="EMBL/GenBank/DDBJ databases">
        <authorList>
            <person name="de Groot N.N."/>
        </authorList>
    </citation>
    <scope>NUCLEOTIDE SEQUENCE [LARGE SCALE GENOMIC DNA]</scope>
    <source>
        <strain evidence="2 3">DSM 1736</strain>
    </source>
</reference>
<dbReference type="SUPFAM" id="SSF49899">
    <property type="entry name" value="Concanavalin A-like lectins/glucanases"/>
    <property type="match status" value="1"/>
</dbReference>
<dbReference type="InterPro" id="IPR003877">
    <property type="entry name" value="SPRY_dom"/>
</dbReference>
<gene>
    <name evidence="2" type="ORF">SAMN04488502_11241</name>
</gene>
<dbReference type="InterPro" id="IPR001870">
    <property type="entry name" value="B30.2/SPRY"/>
</dbReference>
<dbReference type="InterPro" id="IPR043136">
    <property type="entry name" value="B30.2/SPRY_sf"/>
</dbReference>
<dbReference type="Pfam" id="PF00622">
    <property type="entry name" value="SPRY"/>
    <property type="match status" value="1"/>
</dbReference>
<accession>A0A1G9YSX8</accession>
<dbReference type="SMART" id="SM00449">
    <property type="entry name" value="SPRY"/>
    <property type="match status" value="1"/>
</dbReference>
<name>A0A1G9YSX8_9FIRM</name>
<feature type="domain" description="B30.2/SPRY" evidence="1">
    <location>
        <begin position="1"/>
        <end position="160"/>
    </location>
</feature>
<dbReference type="CDD" id="cd11709">
    <property type="entry name" value="SPRY"/>
    <property type="match status" value="1"/>
</dbReference>
<proteinExistence type="predicted"/>
<evidence type="ECO:0000313" key="3">
    <source>
        <dbReference type="Proteomes" id="UP000214880"/>
    </source>
</evidence>
<dbReference type="PROSITE" id="PS50188">
    <property type="entry name" value="B302_SPRY"/>
    <property type="match status" value="1"/>
</dbReference>
<evidence type="ECO:0000313" key="2">
    <source>
        <dbReference type="EMBL" id="SDN11601.1"/>
    </source>
</evidence>
<dbReference type="InterPro" id="IPR003343">
    <property type="entry name" value="Big_2"/>
</dbReference>
<organism evidence="2 3">
    <name type="scientific">Dendrosporobacter quercicolus</name>
    <dbReference type="NCBI Taxonomy" id="146817"/>
    <lineage>
        <taxon>Bacteria</taxon>
        <taxon>Bacillati</taxon>
        <taxon>Bacillota</taxon>
        <taxon>Negativicutes</taxon>
        <taxon>Selenomonadales</taxon>
        <taxon>Sporomusaceae</taxon>
        <taxon>Dendrosporobacter</taxon>
    </lineage>
</organism>
<dbReference type="AlphaFoldDB" id="A0A1G9YSX8"/>
<dbReference type="Pfam" id="PF02368">
    <property type="entry name" value="Big_2"/>
    <property type="match status" value="1"/>
</dbReference>
<dbReference type="PANTHER" id="PTHR12245:SF5">
    <property type="entry name" value="SPRY DOMAIN-CONTAINING SOCS BOX PROTEIN 3"/>
    <property type="match status" value="1"/>
</dbReference>